<evidence type="ECO:0000259" key="5">
    <source>
        <dbReference type="SMART" id="SM01158"/>
    </source>
</evidence>
<evidence type="ECO:0000313" key="6">
    <source>
        <dbReference type="Ensembl" id="ENSSRHP00000016395.1"/>
    </source>
</evidence>
<dbReference type="GO" id="GO:0005829">
    <property type="term" value="C:cytosol"/>
    <property type="evidence" value="ECO:0007669"/>
    <property type="project" value="TreeGrafter"/>
</dbReference>
<reference evidence="6" key="2">
    <citation type="submission" date="2025-09" db="UniProtKB">
        <authorList>
            <consortium name="Ensembl"/>
        </authorList>
    </citation>
    <scope>IDENTIFICATION</scope>
</reference>
<dbReference type="Pfam" id="PF08427">
    <property type="entry name" value="ARMH3_C"/>
    <property type="match status" value="1"/>
</dbReference>
<dbReference type="AlphaFoldDB" id="A0A673GSD0"/>
<dbReference type="PANTHER" id="PTHR13608">
    <property type="entry name" value="ARMADILLO-LIKE HELICAL DOMAIN-CONTAINING PROTEIN 3"/>
    <property type="match status" value="1"/>
</dbReference>
<keyword evidence="2" id="KW-0812">Transmembrane</keyword>
<name>A0A673GSD0_9TELE</name>
<accession>A0A673GSD0</accession>
<gene>
    <name evidence="6" type="primary">LOC107706110</name>
</gene>
<dbReference type="Ensembl" id="ENSSRHT00000016938.1">
    <property type="protein sequence ID" value="ENSSRHP00000016395.1"/>
    <property type="gene ID" value="ENSSRHG00000009039.1"/>
</dbReference>
<comment type="subcellular location">
    <subcellularLocation>
        <location evidence="1">Membrane</location>
    </subcellularLocation>
</comment>
<proteinExistence type="predicted"/>
<dbReference type="InterPro" id="IPR016024">
    <property type="entry name" value="ARM-type_fold"/>
</dbReference>
<reference evidence="6" key="1">
    <citation type="submission" date="2025-08" db="UniProtKB">
        <authorList>
            <consortium name="Ensembl"/>
        </authorList>
    </citation>
    <scope>IDENTIFICATION</scope>
</reference>
<sequence length="661" mass="75478">MTSNPTKSNPRFWDELFLMKVNLEYLEGKLESLDGDEVVKIKDNINSLFHHCVQALAEEHQIKVVNALQTLCALFRGVHQKNKSATGFDIINMLMGFDKAELRMKELMESLDSLLCGDGSESLKSLCLKLLLCLVTVTDNISQNTILEYVMINSIFEAILQILSEVSSRAQHGYDAVVLLALLVNYRKYESVNPYIVKLSIVDDEPTLDGMGMVIHHALAEYNRQYKDKEEENQGGFFSTLTSMVGSMFIADADEKLSVQTNEAILLALYEAVHLNRNFITVLAQSHPEIDIATTPAVPVPASPLTPLVLKYHSLTLMSNPHDLLSSLPLDPNLQTSNLLITFLKYSSIVMQDTKDEHRLNSARLCLIILTCIAEDQYADAFLHDDNMNFRVNLHRMPMRHRKKAADKSIPSRPLVCAVLDLMVEFIVTHMMKEFPMDLYVRCVQIIHKLICYQKKCRVRVHYTWRDFWSALINLLKFLLSNETILLAKHNIFQLALQVVNLFNMFITYGDTFLPTPSSYDELYYEIIRMHQVFDNLCCMVLRVSTNAGQWKEPASKVTQALVNVRAIINHFNPKIESYAAVNHISQLSEDQVLEVVRSNYDTLTLKLQDGLDQFERYSEQPREAGFFKELVRSISLNVRKNVSLSTMSRDVLLKEFSSIS</sequence>
<dbReference type="InterPro" id="IPR039868">
    <property type="entry name" value="ARMD3-like"/>
</dbReference>
<dbReference type="GO" id="GO:0016020">
    <property type="term" value="C:membrane"/>
    <property type="evidence" value="ECO:0007669"/>
    <property type="project" value="UniProtKB-SubCell"/>
</dbReference>
<dbReference type="PANTHER" id="PTHR13608:SF3">
    <property type="entry name" value="ARMADILLO-LIKE HELICAL DOMAIN-CONTAINING PROTEIN 3"/>
    <property type="match status" value="1"/>
</dbReference>
<evidence type="ECO:0000256" key="2">
    <source>
        <dbReference type="ARBA" id="ARBA00022692"/>
    </source>
</evidence>
<evidence type="ECO:0000256" key="1">
    <source>
        <dbReference type="ARBA" id="ARBA00004370"/>
    </source>
</evidence>
<dbReference type="InterPro" id="IPR013636">
    <property type="entry name" value="ARMH3_C"/>
</dbReference>
<evidence type="ECO:0000256" key="3">
    <source>
        <dbReference type="ARBA" id="ARBA00022989"/>
    </source>
</evidence>
<keyword evidence="7" id="KW-1185">Reference proteome</keyword>
<keyword evidence="4" id="KW-0472">Membrane</keyword>
<evidence type="ECO:0000256" key="4">
    <source>
        <dbReference type="ARBA" id="ARBA00023136"/>
    </source>
</evidence>
<dbReference type="Proteomes" id="UP000472270">
    <property type="component" value="Unassembled WGS sequence"/>
</dbReference>
<evidence type="ECO:0000313" key="7">
    <source>
        <dbReference type="Proteomes" id="UP000472270"/>
    </source>
</evidence>
<feature type="domain" description="Armadillo-like helical" evidence="5">
    <location>
        <begin position="407"/>
        <end position="643"/>
    </location>
</feature>
<keyword evidence="3" id="KW-1133">Transmembrane helix</keyword>
<protein>
    <submittedName>
        <fullName evidence="6">UPF0668 protein C10orf76 homolog</fullName>
    </submittedName>
</protein>
<dbReference type="SUPFAM" id="SSF48371">
    <property type="entry name" value="ARM repeat"/>
    <property type="match status" value="1"/>
</dbReference>
<organism evidence="6 7">
    <name type="scientific">Sinocyclocheilus rhinocerous</name>
    <dbReference type="NCBI Taxonomy" id="307959"/>
    <lineage>
        <taxon>Eukaryota</taxon>
        <taxon>Metazoa</taxon>
        <taxon>Chordata</taxon>
        <taxon>Craniata</taxon>
        <taxon>Vertebrata</taxon>
        <taxon>Euteleostomi</taxon>
        <taxon>Actinopterygii</taxon>
        <taxon>Neopterygii</taxon>
        <taxon>Teleostei</taxon>
        <taxon>Ostariophysi</taxon>
        <taxon>Cypriniformes</taxon>
        <taxon>Cyprinidae</taxon>
        <taxon>Cyprininae</taxon>
        <taxon>Sinocyclocheilus</taxon>
    </lineage>
</organism>
<dbReference type="SMART" id="SM01158">
    <property type="entry name" value="DUF1741"/>
    <property type="match status" value="1"/>
</dbReference>